<comment type="subcellular location">
    <subcellularLocation>
        <location evidence="1">Cell membrane</location>
        <topology evidence="1">Multi-pass membrane protein</topology>
    </subcellularLocation>
</comment>
<dbReference type="NCBIfam" id="TIGR00374">
    <property type="entry name" value="flippase-like domain"/>
    <property type="match status" value="1"/>
</dbReference>
<reference evidence="7 8" key="1">
    <citation type="submission" date="2015-09" db="EMBL/GenBank/DDBJ databases">
        <title>Draft genome sequence of Kouleothrix aurantiaca JCM 19913.</title>
        <authorList>
            <person name="Hemp J."/>
        </authorList>
    </citation>
    <scope>NUCLEOTIDE SEQUENCE [LARGE SCALE GENOMIC DNA]</scope>
    <source>
        <strain evidence="7 8">COM-B</strain>
    </source>
</reference>
<dbReference type="InterPro" id="IPR022791">
    <property type="entry name" value="L-PG_synthase/AglD"/>
</dbReference>
<dbReference type="PANTHER" id="PTHR39087:SF2">
    <property type="entry name" value="UPF0104 MEMBRANE PROTEIN MJ1595"/>
    <property type="match status" value="1"/>
</dbReference>
<name>A0A0P9D6Q3_9CHLR</name>
<dbReference type="Proteomes" id="UP000050509">
    <property type="component" value="Unassembled WGS sequence"/>
</dbReference>
<feature type="transmembrane region" description="Helical" evidence="6">
    <location>
        <begin position="123"/>
        <end position="141"/>
    </location>
</feature>
<evidence type="ECO:0008006" key="9">
    <source>
        <dbReference type="Google" id="ProtNLM"/>
    </source>
</evidence>
<dbReference type="Pfam" id="PF03706">
    <property type="entry name" value="LPG_synthase_TM"/>
    <property type="match status" value="1"/>
</dbReference>
<proteinExistence type="predicted"/>
<evidence type="ECO:0000256" key="6">
    <source>
        <dbReference type="SAM" id="Phobius"/>
    </source>
</evidence>
<gene>
    <name evidence="7" type="ORF">SE17_24280</name>
</gene>
<evidence type="ECO:0000256" key="2">
    <source>
        <dbReference type="ARBA" id="ARBA00022475"/>
    </source>
</evidence>
<dbReference type="EMBL" id="LJCR01001165">
    <property type="protein sequence ID" value="KPV50898.1"/>
    <property type="molecule type" value="Genomic_DNA"/>
</dbReference>
<evidence type="ECO:0000256" key="1">
    <source>
        <dbReference type="ARBA" id="ARBA00004651"/>
    </source>
</evidence>
<dbReference type="PATRIC" id="fig|186479.3.peg.729"/>
<dbReference type="GO" id="GO:0005886">
    <property type="term" value="C:plasma membrane"/>
    <property type="evidence" value="ECO:0007669"/>
    <property type="project" value="UniProtKB-SubCell"/>
</dbReference>
<keyword evidence="2" id="KW-1003">Cell membrane</keyword>
<evidence type="ECO:0000313" key="8">
    <source>
        <dbReference type="Proteomes" id="UP000050509"/>
    </source>
</evidence>
<keyword evidence="8" id="KW-1185">Reference proteome</keyword>
<accession>A0A0P9D6Q3</accession>
<evidence type="ECO:0000313" key="7">
    <source>
        <dbReference type="EMBL" id="KPV50898.1"/>
    </source>
</evidence>
<keyword evidence="3 6" id="KW-0812">Transmembrane</keyword>
<feature type="transmembrane region" description="Helical" evidence="6">
    <location>
        <begin position="207"/>
        <end position="231"/>
    </location>
</feature>
<feature type="transmembrane region" description="Helical" evidence="6">
    <location>
        <begin position="262"/>
        <end position="280"/>
    </location>
</feature>
<dbReference type="PANTHER" id="PTHR39087">
    <property type="entry name" value="UPF0104 MEMBRANE PROTEIN MJ1595"/>
    <property type="match status" value="1"/>
</dbReference>
<feature type="transmembrane region" description="Helical" evidence="6">
    <location>
        <begin position="153"/>
        <end position="174"/>
    </location>
</feature>
<keyword evidence="5 6" id="KW-0472">Membrane</keyword>
<keyword evidence="4 6" id="KW-1133">Transmembrane helix</keyword>
<evidence type="ECO:0000256" key="4">
    <source>
        <dbReference type="ARBA" id="ARBA00022989"/>
    </source>
</evidence>
<feature type="transmembrane region" description="Helical" evidence="6">
    <location>
        <begin position="30"/>
        <end position="47"/>
    </location>
</feature>
<organism evidence="7 8">
    <name type="scientific">Kouleothrix aurantiaca</name>
    <dbReference type="NCBI Taxonomy" id="186479"/>
    <lineage>
        <taxon>Bacteria</taxon>
        <taxon>Bacillati</taxon>
        <taxon>Chloroflexota</taxon>
        <taxon>Chloroflexia</taxon>
        <taxon>Chloroflexales</taxon>
        <taxon>Roseiflexineae</taxon>
        <taxon>Roseiflexaceae</taxon>
        <taxon>Kouleothrix</taxon>
    </lineage>
</organism>
<feature type="transmembrane region" description="Helical" evidence="6">
    <location>
        <begin position="237"/>
        <end position="255"/>
    </location>
</feature>
<protein>
    <recommendedName>
        <fullName evidence="9">TIGR00374 family protein</fullName>
    </recommendedName>
</protein>
<evidence type="ECO:0000256" key="3">
    <source>
        <dbReference type="ARBA" id="ARBA00022692"/>
    </source>
</evidence>
<dbReference type="AlphaFoldDB" id="A0A0P9D6Q3"/>
<feature type="non-terminal residue" evidence="7">
    <location>
        <position position="1"/>
    </location>
</feature>
<evidence type="ECO:0000256" key="5">
    <source>
        <dbReference type="ARBA" id="ARBA00023136"/>
    </source>
</evidence>
<comment type="caution">
    <text evidence="7">The sequence shown here is derived from an EMBL/GenBank/DDBJ whole genome shotgun (WGS) entry which is preliminary data.</text>
</comment>
<sequence length="319" mass="35337">FALAIAIILFIVRGLDIDLAKTWEYMRGANLWLLLAGFAVFYLTFPLRAIRWRLLLTNAGVPVHEGRKSWASLPALMEYLFLSWFANCIVPAKLGDAYRGYLLKHNGHVSFSATFGTIFAERLLDMLGLFTFLVISGWWVFGTHLPRETNVIFISGLVLVVLIIAGLAGMRWFSPFLRRLMPERLLNKYEPFEAAALSSFQPRVLPALTLLTGLVWLLEGFRLFFVIQALGAEGLHLTLPVIIFVALASSLLTVIPFTPGGLGVVEGAVTAVLLALPTAPGAAPVSRALAVAVTFLDRTINFWSIILFGLLLYLFSKRK</sequence>
<feature type="transmembrane region" description="Helical" evidence="6">
    <location>
        <begin position="300"/>
        <end position="316"/>
    </location>
</feature>